<evidence type="ECO:0000259" key="5">
    <source>
        <dbReference type="PROSITE" id="PS51192"/>
    </source>
</evidence>
<dbReference type="PROSITE" id="PS51750">
    <property type="entry name" value="BRO_N"/>
    <property type="match status" value="1"/>
</dbReference>
<dbReference type="GO" id="GO:0004386">
    <property type="term" value="F:helicase activity"/>
    <property type="evidence" value="ECO:0007669"/>
    <property type="project" value="UniProtKB-KW"/>
</dbReference>
<evidence type="ECO:0000256" key="3">
    <source>
        <dbReference type="ARBA" id="ARBA00022806"/>
    </source>
</evidence>
<dbReference type="Pfam" id="PF02498">
    <property type="entry name" value="Bro-N"/>
    <property type="match status" value="1"/>
</dbReference>
<dbReference type="InterPro" id="IPR014001">
    <property type="entry name" value="Helicase_ATP-bd"/>
</dbReference>
<dbReference type="SUPFAM" id="SSF52540">
    <property type="entry name" value="P-loop containing nucleoside triphosphate hydrolases"/>
    <property type="match status" value="1"/>
</dbReference>
<evidence type="ECO:0000259" key="7">
    <source>
        <dbReference type="PROSITE" id="PS51750"/>
    </source>
</evidence>
<dbReference type="Gene3D" id="3.40.50.300">
    <property type="entry name" value="P-loop containing nucleotide triphosphate hydrolases"/>
    <property type="match status" value="2"/>
</dbReference>
<keyword evidence="3 8" id="KW-0347">Helicase</keyword>
<dbReference type="GO" id="GO:0003677">
    <property type="term" value="F:DNA binding"/>
    <property type="evidence" value="ECO:0007669"/>
    <property type="project" value="InterPro"/>
</dbReference>
<feature type="domain" description="Helicase ATP-binding" evidence="5">
    <location>
        <begin position="155"/>
        <end position="313"/>
    </location>
</feature>
<organism evidence="8">
    <name type="scientific">Catovirus CTV1</name>
    <dbReference type="NCBI Taxonomy" id="1977631"/>
    <lineage>
        <taxon>Viruses</taxon>
        <taxon>Varidnaviria</taxon>
        <taxon>Bamfordvirae</taxon>
        <taxon>Nucleocytoviricota</taxon>
        <taxon>Megaviricetes</taxon>
        <taxon>Imitervirales</taxon>
        <taxon>Mimiviridae</taxon>
        <taxon>Klosneuvirinae</taxon>
        <taxon>Catovirus</taxon>
    </lineage>
</organism>
<dbReference type="PROSITE" id="PS51192">
    <property type="entry name" value="HELICASE_ATP_BIND_1"/>
    <property type="match status" value="1"/>
</dbReference>
<dbReference type="Pfam" id="PF00271">
    <property type="entry name" value="Helicase_C"/>
    <property type="match status" value="1"/>
</dbReference>
<dbReference type="InterPro" id="IPR011335">
    <property type="entry name" value="Restrct_endonuc-II-like"/>
</dbReference>
<dbReference type="SUPFAM" id="SSF52980">
    <property type="entry name" value="Restriction endonuclease-like"/>
    <property type="match status" value="1"/>
</dbReference>
<evidence type="ECO:0000256" key="4">
    <source>
        <dbReference type="ARBA" id="ARBA00022840"/>
    </source>
</evidence>
<evidence type="ECO:0000259" key="6">
    <source>
        <dbReference type="PROSITE" id="PS51194"/>
    </source>
</evidence>
<dbReference type="PANTHER" id="PTHR11274">
    <property type="entry name" value="RAD25/XP-B DNA REPAIR HELICASE"/>
    <property type="match status" value="1"/>
</dbReference>
<evidence type="ECO:0000256" key="1">
    <source>
        <dbReference type="ARBA" id="ARBA00022741"/>
    </source>
</evidence>
<dbReference type="PANTHER" id="PTHR11274:SF0">
    <property type="entry name" value="GENERAL TRANSCRIPTION AND DNA REPAIR FACTOR IIH HELICASE SUBUNIT XPB"/>
    <property type="match status" value="1"/>
</dbReference>
<dbReference type="InterPro" id="IPR003497">
    <property type="entry name" value="BRO_N_domain"/>
</dbReference>
<dbReference type="Pfam" id="PF13156">
    <property type="entry name" value="Mrr_cat_2"/>
    <property type="match status" value="1"/>
</dbReference>
<dbReference type="InterPro" id="IPR039442">
    <property type="entry name" value="Mrr-like_dom"/>
</dbReference>
<dbReference type="SMART" id="SM00487">
    <property type="entry name" value="DEXDc"/>
    <property type="match status" value="1"/>
</dbReference>
<dbReference type="SMART" id="SM00490">
    <property type="entry name" value="HELICc"/>
    <property type="match status" value="1"/>
</dbReference>
<keyword evidence="2" id="KW-0378">Hydrolase</keyword>
<proteinExistence type="predicted"/>
<evidence type="ECO:0000313" key="8">
    <source>
        <dbReference type="EMBL" id="ARF07997.1"/>
    </source>
</evidence>
<dbReference type="InterPro" id="IPR006935">
    <property type="entry name" value="Helicase/UvrB_N"/>
</dbReference>
<accession>A0A1V0S8F9</accession>
<name>A0A1V0S8F9_9VIRU</name>
<gene>
    <name evidence="8" type="ORF">Catovirus_1_47</name>
</gene>
<dbReference type="Pfam" id="PF04851">
    <property type="entry name" value="ResIII"/>
    <property type="match status" value="1"/>
</dbReference>
<dbReference type="InterPro" id="IPR001650">
    <property type="entry name" value="Helicase_C-like"/>
</dbReference>
<protein>
    <submittedName>
        <fullName evidence="8">DEAD/SNF2-like helicase</fullName>
    </submittedName>
</protein>
<dbReference type="PROSITE" id="PS51194">
    <property type="entry name" value="HELICASE_CTER"/>
    <property type="match status" value="1"/>
</dbReference>
<dbReference type="InterPro" id="IPR050615">
    <property type="entry name" value="ATP-dep_DNA_Helicase"/>
</dbReference>
<dbReference type="GO" id="GO:0016787">
    <property type="term" value="F:hydrolase activity"/>
    <property type="evidence" value="ECO:0007669"/>
    <property type="project" value="UniProtKB-KW"/>
</dbReference>
<evidence type="ECO:0000256" key="2">
    <source>
        <dbReference type="ARBA" id="ARBA00022801"/>
    </source>
</evidence>
<keyword evidence="4" id="KW-0067">ATP-binding</keyword>
<feature type="domain" description="Bro-N" evidence="7">
    <location>
        <begin position="541"/>
        <end position="657"/>
    </location>
</feature>
<dbReference type="InterPro" id="IPR027417">
    <property type="entry name" value="P-loop_NTPase"/>
</dbReference>
<keyword evidence="1" id="KW-0547">Nucleotide-binding</keyword>
<dbReference type="GO" id="GO:0005524">
    <property type="term" value="F:ATP binding"/>
    <property type="evidence" value="ECO:0007669"/>
    <property type="project" value="UniProtKB-KW"/>
</dbReference>
<sequence length="657" mass="77951">MIMNKYKGDVYESHILNYLKNNEKYDYVWLWKDIPEKILHQEKIITDYAKYSLVRNDIGIDILAKKNNEYTYIQCKNFNANSICIQDLAGYFFFKMCYNKNCKVYYNGNLSNRIKIMYPGSGEFVQIPFHEELSNARIDNDKKVMEKREYQIEAQQKLKDINRSVIALPCGMGKTYISYLLAQYHDNIIFFAPTKELCVQTHEIYKKYFKEHSHNLISGDGTRNTQKIMIKKKNILISTFKSCDVINKLIDKLSNPYIIIDEYHNLSMNDLTKKSNDMYKILHSKHQILFLSATPKYLDYKDVFGNNMYSYKWQDAIKNNYINDFKIVLPDNNYINLQTDQFLNLFKLSDQNNVSQELNNKYVKKIYFILRSILYNANKKCLIYLPTIEKAKMCKSIIEWMKRLFNVNINTSIIDHTTKKSDRKEQLDNFVKNDDIYIILNVHVLDEGVNIPECDSVYIMNPSNNIENIVQRMSRCNRKMVNKGISYIYLWYKENKVKTIMDYINGNTNNELADKYIKVNFKNQDQVEEETMNNRAKQNINDEIDGLLYRENKDVQIIRDDEESQSYYHANHICKILGYEDHKQAIKINVEKENIKYLKNIVKNYKELYKNAHGSTKFLNKTGLYSLMLNSRTEKAKEIMKRIINKNILCPSNEVKK</sequence>
<reference evidence="8" key="1">
    <citation type="journal article" date="2017" name="Science">
        <title>Giant viruses with an expanded complement of translation system components.</title>
        <authorList>
            <person name="Schulz F."/>
            <person name="Yutin N."/>
            <person name="Ivanova N.N."/>
            <person name="Ortega D.R."/>
            <person name="Lee T.K."/>
            <person name="Vierheilig J."/>
            <person name="Daims H."/>
            <person name="Horn M."/>
            <person name="Wagner M."/>
            <person name="Jensen G.J."/>
            <person name="Kyrpides N.C."/>
            <person name="Koonin E.V."/>
            <person name="Woyke T."/>
        </authorList>
    </citation>
    <scope>NUCLEOTIDE SEQUENCE</scope>
    <source>
        <strain evidence="8">CTV1</strain>
    </source>
</reference>
<feature type="domain" description="Helicase C-terminal" evidence="6">
    <location>
        <begin position="362"/>
        <end position="525"/>
    </location>
</feature>
<dbReference type="EMBL" id="KY684083">
    <property type="protein sequence ID" value="ARF07997.1"/>
    <property type="molecule type" value="Genomic_DNA"/>
</dbReference>